<evidence type="ECO:0000313" key="5">
    <source>
        <dbReference type="Proteomes" id="UP000248259"/>
    </source>
</evidence>
<evidence type="ECO:0000313" key="4">
    <source>
        <dbReference type="EMBL" id="PZA15001.1"/>
    </source>
</evidence>
<organism evidence="4 5">
    <name type="scientific">Parazoarcus communis SWub3 = DSM 12120</name>
    <dbReference type="NCBI Taxonomy" id="1121029"/>
    <lineage>
        <taxon>Bacteria</taxon>
        <taxon>Pseudomonadati</taxon>
        <taxon>Pseudomonadota</taxon>
        <taxon>Betaproteobacteria</taxon>
        <taxon>Rhodocyclales</taxon>
        <taxon>Zoogloeaceae</taxon>
        <taxon>Parazoarcus</taxon>
    </lineage>
</organism>
<dbReference type="InterPro" id="IPR003399">
    <property type="entry name" value="Mce/MlaD"/>
</dbReference>
<dbReference type="PANTHER" id="PTHR36698">
    <property type="entry name" value="BLL5892 PROTEIN"/>
    <property type="match status" value="1"/>
</dbReference>
<dbReference type="RefSeq" id="WP_110528087.1">
    <property type="nucleotide sequence ID" value="NZ_QKOE01000018.1"/>
</dbReference>
<name>A0A323URX6_9RHOO</name>
<evidence type="ECO:0000256" key="1">
    <source>
        <dbReference type="SAM" id="MobiDB-lite"/>
    </source>
</evidence>
<accession>A0A323URX6</accession>
<feature type="domain" description="Mce/MlaD" evidence="3">
    <location>
        <begin position="41"/>
        <end position="113"/>
    </location>
</feature>
<dbReference type="EMBL" id="QKOE01000018">
    <property type="protein sequence ID" value="PZA15001.1"/>
    <property type="molecule type" value="Genomic_DNA"/>
</dbReference>
<feature type="transmembrane region" description="Helical" evidence="2">
    <location>
        <begin position="7"/>
        <end position="28"/>
    </location>
</feature>
<proteinExistence type="predicted"/>
<evidence type="ECO:0000256" key="2">
    <source>
        <dbReference type="SAM" id="Phobius"/>
    </source>
</evidence>
<feature type="region of interest" description="Disordered" evidence="1">
    <location>
        <begin position="288"/>
        <end position="315"/>
    </location>
</feature>
<comment type="caution">
    <text evidence="4">The sequence shown here is derived from an EMBL/GenBank/DDBJ whole genome shotgun (WGS) entry which is preliminary data.</text>
</comment>
<keyword evidence="2" id="KW-0812">Transmembrane</keyword>
<keyword evidence="2" id="KW-1133">Transmembrane helix</keyword>
<protein>
    <submittedName>
        <fullName evidence="4">MCE family protein</fullName>
    </submittedName>
</protein>
<dbReference type="Proteomes" id="UP000248259">
    <property type="component" value="Unassembled WGS sequence"/>
</dbReference>
<reference evidence="4 5" key="1">
    <citation type="submission" date="2018-06" db="EMBL/GenBank/DDBJ databases">
        <title>Azoarcus communis strain SWub3 genome.</title>
        <authorList>
            <person name="Zorraquino Salvo V."/>
            <person name="Toubiana D."/>
            <person name="Blumwald E."/>
        </authorList>
    </citation>
    <scope>NUCLEOTIDE SEQUENCE [LARGE SCALE GENOMIC DNA]</scope>
    <source>
        <strain evidence="4 5">SWub3</strain>
    </source>
</reference>
<keyword evidence="5" id="KW-1185">Reference proteome</keyword>
<gene>
    <name evidence="4" type="ORF">DNK49_18550</name>
</gene>
<dbReference type="PANTHER" id="PTHR36698:SF2">
    <property type="entry name" value="MCE_MLAD DOMAIN-CONTAINING PROTEIN"/>
    <property type="match status" value="1"/>
</dbReference>
<dbReference type="AlphaFoldDB" id="A0A323URX6"/>
<dbReference type="OrthoDB" id="5294672at2"/>
<dbReference type="Pfam" id="PF02470">
    <property type="entry name" value="MlaD"/>
    <property type="match status" value="1"/>
</dbReference>
<sequence length="315" mass="33945">MENRAHAIATGLFALLLGGALVLALWWFSEDREATREYLLASTGSVNGLNVQAAVRYRGMLAGRVTDIAIDPQDARRLLVKIRIRADLPITRSTRASLGTQGVTGLAYIQLEERGSDTTPLTAEDGQLPVIVLNSGLIDQIADHALAAAQRFKEVADRISLVFDETTTERLRKSLERLESAIAGIDRTFKDAPATLAAISAAFNDENLGRLAATLDNLERTTGAAEPTIAEMRVLLERLTAMSERVDRAALAAGDGLIDGTLPQLNELLRELTATSRRLGRLIEEVESSPQMLLTGPGERAPGPGEPGFTVNSPR</sequence>
<keyword evidence="2" id="KW-0472">Membrane</keyword>
<evidence type="ECO:0000259" key="3">
    <source>
        <dbReference type="Pfam" id="PF02470"/>
    </source>
</evidence>